<dbReference type="SUPFAM" id="SSF56425">
    <property type="entry name" value="Succinate dehydrogenase/fumarate reductase flavoprotein, catalytic domain"/>
    <property type="match status" value="1"/>
</dbReference>
<dbReference type="EMBL" id="ACUX02000016">
    <property type="protein sequence ID" value="EEZ60679.1"/>
    <property type="molecule type" value="Genomic_DNA"/>
</dbReference>
<feature type="domain" description="FAD-dependent oxidoreductase 2 FAD-binding" evidence="5">
    <location>
        <begin position="82"/>
        <end position="557"/>
    </location>
</feature>
<comment type="caution">
    <text evidence="6">The sequence shown here is derived from an EMBL/GenBank/DDBJ whole genome shotgun (WGS) entry which is preliminary data.</text>
</comment>
<dbReference type="GeneID" id="85008380"/>
<keyword evidence="2" id="KW-0285">Flavoprotein</keyword>
<dbReference type="PANTHER" id="PTHR43400:SF7">
    <property type="entry name" value="FAD-DEPENDENT OXIDOREDUCTASE 2 FAD BINDING DOMAIN-CONTAINING PROTEIN"/>
    <property type="match status" value="1"/>
</dbReference>
<dbReference type="eggNOG" id="COG1053">
    <property type="taxonomic scope" value="Bacteria"/>
</dbReference>
<keyword evidence="3" id="KW-0274">FAD</keyword>
<keyword evidence="7" id="KW-1185">Reference proteome</keyword>
<dbReference type="Gene3D" id="3.50.50.60">
    <property type="entry name" value="FAD/NAD(P)-binding domain"/>
    <property type="match status" value="2"/>
</dbReference>
<comment type="cofactor">
    <cofactor evidence="1">
        <name>FAD</name>
        <dbReference type="ChEBI" id="CHEBI:57692"/>
    </cofactor>
</comment>
<evidence type="ECO:0000313" key="6">
    <source>
        <dbReference type="EMBL" id="EEZ60679.1"/>
    </source>
</evidence>
<dbReference type="Pfam" id="PF00890">
    <property type="entry name" value="FAD_binding_2"/>
    <property type="match status" value="1"/>
</dbReference>
<dbReference type="RefSeq" id="WP_006362744.1">
    <property type="nucleotide sequence ID" value="NZ_GG700631.1"/>
</dbReference>
<dbReference type="InterPro" id="IPR036188">
    <property type="entry name" value="FAD/NAD-bd_sf"/>
</dbReference>
<dbReference type="InterPro" id="IPR006311">
    <property type="entry name" value="TAT_signal"/>
</dbReference>
<gene>
    <name evidence="6" type="ORF">HMPREF0762_01484</name>
</gene>
<dbReference type="AlphaFoldDB" id="D0WI13"/>
<dbReference type="Gene3D" id="3.90.700.10">
    <property type="entry name" value="Succinate dehydrogenase/fumarate reductase flavoprotein, catalytic domain"/>
    <property type="match status" value="1"/>
</dbReference>
<dbReference type="PRINTS" id="PR00411">
    <property type="entry name" value="PNDRDTASEI"/>
</dbReference>
<keyword evidence="4" id="KW-0560">Oxidoreductase</keyword>
<evidence type="ECO:0000256" key="3">
    <source>
        <dbReference type="ARBA" id="ARBA00022827"/>
    </source>
</evidence>
<dbReference type="PROSITE" id="PS51318">
    <property type="entry name" value="TAT"/>
    <property type="match status" value="1"/>
</dbReference>
<dbReference type="STRING" id="649764.HMPREF0762_01484"/>
<proteinExistence type="predicted"/>
<evidence type="ECO:0000256" key="4">
    <source>
        <dbReference type="ARBA" id="ARBA00023002"/>
    </source>
</evidence>
<sequence length="584" mass="61889">MNVVGGIYMNESKGMSRRNFLAGAGAASALGALALAGCAPKTVDETAEKAVAAGGAAQNAAGSDWLGEAPEIGDIAETKETDILVVGAGMSGIMAGATLAELGAKYIIVDKAPDAAAAHFDIGAIHSRYQIEQGIDFSEGRWLNEWARYASFKNDQSVARTWVENSGATVEWIADTYEKHFGEASEVVVDVENGGDGQAGGTLYFIPPECHHISNPGFVDDRGRTDHVKAMTQVIVNDGGEVLYNYDLQKLVQGDDGAVAGAIFSTPDGNIQINAAKGVILATGGYPANPDMLKARDPEAVRCVTSLNYNQNNTGAGIKAALWAGADMDAVGATMVFDRGVVAPGVDAGMDETGAWATNGQFNLGSQPFLKVDRNGERIANESANYDAIPFASAQHPGGVWCQVFDVNAPDDVQRFQTQGCSAMTWKMQLKDKTVDEAYDEKYLSKGLMMKADTLDELADKLGFTGDAKTTFLATVDAYNALYDAGEDTQFGKEAYRLSAIREAPFYGAWFGGSLLTTLDGVRINKHTQVLGKDGRPIKGLHAVGTTSGSYYAGNYPVYLVGNCLGRQVTFGRYAARFLAGDIA</sequence>
<dbReference type="GO" id="GO:0033765">
    <property type="term" value="F:steroid dehydrogenase activity, acting on the CH-CH group of donors"/>
    <property type="evidence" value="ECO:0007669"/>
    <property type="project" value="UniProtKB-ARBA"/>
</dbReference>
<protein>
    <submittedName>
        <fullName evidence="6">Tat pathway signal sequence domain protein</fullName>
    </submittedName>
</protein>
<dbReference type="InterPro" id="IPR027477">
    <property type="entry name" value="Succ_DH/fumarate_Rdtase_cat_sf"/>
</dbReference>
<evidence type="ECO:0000313" key="7">
    <source>
        <dbReference type="Proteomes" id="UP000006001"/>
    </source>
</evidence>
<dbReference type="SUPFAM" id="SSF51905">
    <property type="entry name" value="FAD/NAD(P)-binding domain"/>
    <property type="match status" value="1"/>
</dbReference>
<evidence type="ECO:0000259" key="5">
    <source>
        <dbReference type="Pfam" id="PF00890"/>
    </source>
</evidence>
<reference evidence="6" key="1">
    <citation type="submission" date="2009-10" db="EMBL/GenBank/DDBJ databases">
        <authorList>
            <person name="Weinstock G."/>
            <person name="Sodergren E."/>
            <person name="Clifton S."/>
            <person name="Fulton L."/>
            <person name="Fulton B."/>
            <person name="Courtney L."/>
            <person name="Fronick C."/>
            <person name="Harrison M."/>
            <person name="Strong C."/>
            <person name="Farmer C."/>
            <person name="Delahaunty K."/>
            <person name="Markovic C."/>
            <person name="Hall O."/>
            <person name="Minx P."/>
            <person name="Tomlinson C."/>
            <person name="Mitreva M."/>
            <person name="Nelson J."/>
            <person name="Hou S."/>
            <person name="Wollam A."/>
            <person name="Pepin K.H."/>
            <person name="Johnson M."/>
            <person name="Bhonagiri V."/>
            <person name="Nash W.E."/>
            <person name="Warren W."/>
            <person name="Chinwalla A."/>
            <person name="Mardis E.R."/>
            <person name="Wilson R.K."/>
        </authorList>
    </citation>
    <scope>NUCLEOTIDE SEQUENCE [LARGE SCALE GENOMIC DNA]</scope>
    <source>
        <strain evidence="6">ATCC 700122</strain>
    </source>
</reference>
<evidence type="ECO:0000256" key="2">
    <source>
        <dbReference type="ARBA" id="ARBA00022630"/>
    </source>
</evidence>
<dbReference type="InterPro" id="IPR019546">
    <property type="entry name" value="TAT_signal_bac_arc"/>
</dbReference>
<accession>D0WI13</accession>
<name>D0WI13_SLAES</name>
<dbReference type="InterPro" id="IPR050315">
    <property type="entry name" value="FAD-oxidoreductase_2"/>
</dbReference>
<dbReference type="HOGENOM" id="CLU_011398_4_3_11"/>
<dbReference type="NCBIfam" id="TIGR01409">
    <property type="entry name" value="TAT_signal_seq"/>
    <property type="match status" value="1"/>
</dbReference>
<dbReference type="InterPro" id="IPR003953">
    <property type="entry name" value="FAD-dep_OxRdtase_2_FAD-bd"/>
</dbReference>
<dbReference type="PANTHER" id="PTHR43400">
    <property type="entry name" value="FUMARATE REDUCTASE"/>
    <property type="match status" value="1"/>
</dbReference>
<evidence type="ECO:0000256" key="1">
    <source>
        <dbReference type="ARBA" id="ARBA00001974"/>
    </source>
</evidence>
<dbReference type="Proteomes" id="UP000006001">
    <property type="component" value="Unassembled WGS sequence"/>
</dbReference>
<organism evidence="6 7">
    <name type="scientific">Slackia exigua (strain ATCC 700122 / DSM 15923 / CIP 105133 / JCM 11022 / KCTC 5966 / S-7)</name>
    <dbReference type="NCBI Taxonomy" id="649764"/>
    <lineage>
        <taxon>Bacteria</taxon>
        <taxon>Bacillati</taxon>
        <taxon>Actinomycetota</taxon>
        <taxon>Coriobacteriia</taxon>
        <taxon>Eggerthellales</taxon>
        <taxon>Eggerthellaceae</taxon>
        <taxon>Slackia</taxon>
    </lineage>
</organism>